<evidence type="ECO:0000313" key="2">
    <source>
        <dbReference type="EMBL" id="AAW27663.1"/>
    </source>
</evidence>
<reference evidence="2" key="2">
    <citation type="journal article" date="2006" name="PLoS Pathog.">
        <title>New perspectives on host-parasite interplay by comparative transcriptomic and proteomic analyses of Schistosoma japonicum.</title>
        <authorList>
            <person name="Liu F."/>
            <person name="Lu J."/>
            <person name="Hu W."/>
            <person name="Wang S.Y."/>
            <person name="Cui S.J."/>
            <person name="Chi M."/>
            <person name="Yan Q."/>
            <person name="Wang X.R."/>
            <person name="Song H.D."/>
            <person name="Xu X.N."/>
            <person name="Wang J.J."/>
            <person name="Zhang X.L."/>
            <person name="Zhang X."/>
            <person name="Wang Z.Q."/>
            <person name="Xue C.L."/>
            <person name="Brindley P.J."/>
            <person name="McManus D.P."/>
            <person name="Yang P.Y."/>
            <person name="Feng Z."/>
            <person name="Chen Z."/>
            <person name="Han Z.G."/>
        </authorList>
    </citation>
    <scope>NUCLEOTIDE SEQUENCE</scope>
</reference>
<feature type="compositionally biased region" description="Basic and acidic residues" evidence="1">
    <location>
        <begin position="272"/>
        <end position="281"/>
    </location>
</feature>
<protein>
    <submittedName>
        <fullName evidence="2">SJCHGC02809 protein</fullName>
    </submittedName>
</protein>
<dbReference type="EMBL" id="AY815931">
    <property type="protein sequence ID" value="AAW27663.1"/>
    <property type="molecule type" value="mRNA"/>
</dbReference>
<feature type="compositionally biased region" description="Acidic residues" evidence="1">
    <location>
        <begin position="282"/>
        <end position="292"/>
    </location>
</feature>
<feature type="compositionally biased region" description="Basic and acidic residues" evidence="1">
    <location>
        <begin position="255"/>
        <end position="265"/>
    </location>
</feature>
<accession>Q5D943</accession>
<sequence length="374" mass="43685">MFRNLCNTYSLLIISFNITTYTCSLPFISRNYVNSKHSYKDDNIKNDYTLNDLLVPVNLPLISTSTDASITSLSSIEPISSSILSNINDEETYGLQLALALQIDSELNKSMNLEVAASESIQQANLLHKAAEEAKYHAKIAKQLLNSMKSLQNTNDDYLNNDKDDTDVDDKDDDDNNNENDGYKQRAFVKVPKINHDYLLDKEVGNEIVNDENPDLILHEHHRRHHHHQQQQPKHHQYHNHNRQKRRKVLQVPHSQHEFHMKHSPDFINNEHNNHVDSHDDHDDDDDDDDDDNHQKVLNNSKKTNQKLNEIEQLTLEKLRLLMLRQLIKQEKLTKEEPYQDDIQHILDGNDKNQQFIKVVPRKFIDYSLNPNMI</sequence>
<organism evidence="2">
    <name type="scientific">Schistosoma japonicum</name>
    <name type="common">Blood fluke</name>
    <dbReference type="NCBI Taxonomy" id="6182"/>
    <lineage>
        <taxon>Eukaryota</taxon>
        <taxon>Metazoa</taxon>
        <taxon>Spiralia</taxon>
        <taxon>Lophotrochozoa</taxon>
        <taxon>Platyhelminthes</taxon>
        <taxon>Trematoda</taxon>
        <taxon>Digenea</taxon>
        <taxon>Strigeidida</taxon>
        <taxon>Schistosomatoidea</taxon>
        <taxon>Schistosomatidae</taxon>
        <taxon>Schistosoma</taxon>
    </lineage>
</organism>
<reference evidence="2" key="1">
    <citation type="submission" date="2004-11" db="EMBL/GenBank/DDBJ databases">
        <title>The full-length cDNA sequences of Schistosoma japonicum genes.</title>
        <authorList>
            <person name="Han Z."/>
        </authorList>
    </citation>
    <scope>NUCLEOTIDE SEQUENCE</scope>
</reference>
<proteinExistence type="evidence at transcript level"/>
<feature type="region of interest" description="Disordered" evidence="1">
    <location>
        <begin position="155"/>
        <end position="186"/>
    </location>
</feature>
<feature type="compositionally biased region" description="Basic residues" evidence="1">
    <location>
        <begin position="222"/>
        <end position="249"/>
    </location>
</feature>
<evidence type="ECO:0000256" key="1">
    <source>
        <dbReference type="SAM" id="MobiDB-lite"/>
    </source>
</evidence>
<feature type="region of interest" description="Disordered" evidence="1">
    <location>
        <begin position="222"/>
        <end position="304"/>
    </location>
</feature>
<name>Q5D943_SCHJA</name>
<dbReference type="AlphaFoldDB" id="Q5D943"/>
<feature type="compositionally biased region" description="Acidic residues" evidence="1">
    <location>
        <begin position="164"/>
        <end position="178"/>
    </location>
</feature>